<dbReference type="UniPathway" id="UPA00051">
    <property type="reaction ID" value="UER00465"/>
</dbReference>
<gene>
    <name evidence="31" type="ORF">AQUCO_01700092v1</name>
</gene>
<dbReference type="Pfam" id="PF22468">
    <property type="entry name" value="ACT_9"/>
    <property type="match status" value="1"/>
</dbReference>
<dbReference type="Gene3D" id="3.30.360.10">
    <property type="entry name" value="Dihydrodipicolinate Reductase, domain 2"/>
    <property type="match status" value="1"/>
</dbReference>
<evidence type="ECO:0000256" key="3">
    <source>
        <dbReference type="ARBA" id="ARBA00004986"/>
    </source>
</evidence>
<proteinExistence type="inferred from homology"/>
<dbReference type="InterPro" id="IPR001342">
    <property type="entry name" value="HDH_cat"/>
</dbReference>
<dbReference type="InterPro" id="IPR011147">
    <property type="entry name" value="Bifunc_Aspkin/hSer_DH"/>
</dbReference>
<keyword evidence="14" id="KW-0418">Kinase</keyword>
<keyword evidence="16 26" id="KW-0521">NADP</keyword>
<dbReference type="FunFam" id="3.40.50.720:FF:000083">
    <property type="entry name" value="Bifunctional aspartokinase/homoserine dehydrogenase"/>
    <property type="match status" value="1"/>
</dbReference>
<dbReference type="InterPro" id="IPR045865">
    <property type="entry name" value="ACT-like_dom_sf"/>
</dbReference>
<dbReference type="PANTHER" id="PTHR43070">
    <property type="match status" value="1"/>
</dbReference>
<accession>A0A2G5DL93</accession>
<dbReference type="GO" id="GO:0009089">
    <property type="term" value="P:lysine biosynthetic process via diaminopimelate"/>
    <property type="evidence" value="ECO:0007669"/>
    <property type="project" value="UniProtKB-UniPathway"/>
</dbReference>
<evidence type="ECO:0000256" key="21">
    <source>
        <dbReference type="ARBA" id="ARBA00023167"/>
    </source>
</evidence>
<comment type="function">
    <text evidence="23">Bifunctional aspartate kinase and homoserine dehydrogenase that catalyzes the first and the third steps toward the synthesis of lysine, methionine and threonine from aspartate.</text>
</comment>
<dbReference type="PANTHER" id="PTHR43070:SF5">
    <property type="entry name" value="HOMOSERINE DEHYDROGENASE"/>
    <property type="match status" value="1"/>
</dbReference>
<keyword evidence="22" id="KW-0511">Multifunctional enzyme</keyword>
<comment type="catalytic activity">
    <reaction evidence="24">
        <text>L-aspartate + ATP = 4-phospho-L-aspartate + ADP</text>
        <dbReference type="Rhea" id="RHEA:23776"/>
        <dbReference type="ChEBI" id="CHEBI:29991"/>
        <dbReference type="ChEBI" id="CHEBI:30616"/>
        <dbReference type="ChEBI" id="CHEBI:57535"/>
        <dbReference type="ChEBI" id="CHEBI:456216"/>
        <dbReference type="EC" id="2.7.2.4"/>
    </reaction>
    <physiologicalReaction direction="left-to-right" evidence="24">
        <dbReference type="Rhea" id="RHEA:23777"/>
    </physiologicalReaction>
</comment>
<evidence type="ECO:0000256" key="15">
    <source>
        <dbReference type="ARBA" id="ARBA00022840"/>
    </source>
</evidence>
<dbReference type="GO" id="GO:0009088">
    <property type="term" value="P:threonine biosynthetic process"/>
    <property type="evidence" value="ECO:0007669"/>
    <property type="project" value="UniProtKB-UniPathway"/>
</dbReference>
<comment type="pathway">
    <text evidence="4 26">Amino-acid biosynthesis; L-threonine biosynthesis; L-threonine from L-aspartate: step 3/5.</text>
</comment>
<evidence type="ECO:0000256" key="9">
    <source>
        <dbReference type="ARBA" id="ARBA00022605"/>
    </source>
</evidence>
<organism evidence="31 32">
    <name type="scientific">Aquilegia coerulea</name>
    <name type="common">Rocky mountain columbine</name>
    <dbReference type="NCBI Taxonomy" id="218851"/>
    <lineage>
        <taxon>Eukaryota</taxon>
        <taxon>Viridiplantae</taxon>
        <taxon>Streptophyta</taxon>
        <taxon>Embryophyta</taxon>
        <taxon>Tracheophyta</taxon>
        <taxon>Spermatophyta</taxon>
        <taxon>Magnoliopsida</taxon>
        <taxon>Ranunculales</taxon>
        <taxon>Ranunculaceae</taxon>
        <taxon>Thalictroideae</taxon>
        <taxon>Aquilegia</taxon>
    </lineage>
</organism>
<keyword evidence="21 26" id="KW-0486">Methionine biosynthesis</keyword>
<dbReference type="EC" id="1.1.1.3" evidence="26"/>
<keyword evidence="9 26" id="KW-0028">Amino-acid biosynthesis</keyword>
<evidence type="ECO:0000256" key="8">
    <source>
        <dbReference type="ARBA" id="ARBA00010046"/>
    </source>
</evidence>
<evidence type="ECO:0000256" key="14">
    <source>
        <dbReference type="ARBA" id="ARBA00022777"/>
    </source>
</evidence>
<evidence type="ECO:0000256" key="10">
    <source>
        <dbReference type="ARBA" id="ARBA00022679"/>
    </source>
</evidence>
<dbReference type="Pfam" id="PF00742">
    <property type="entry name" value="Homoserine_dh"/>
    <property type="match status" value="1"/>
</dbReference>
<evidence type="ECO:0000256" key="24">
    <source>
        <dbReference type="ARBA" id="ARBA00048561"/>
    </source>
</evidence>
<evidence type="ECO:0000313" key="31">
    <source>
        <dbReference type="EMBL" id="PIA44253.1"/>
    </source>
</evidence>
<evidence type="ECO:0000256" key="20">
    <source>
        <dbReference type="ARBA" id="ARBA00023154"/>
    </source>
</evidence>
<evidence type="ECO:0000256" key="5">
    <source>
        <dbReference type="ARBA" id="ARBA00005062"/>
    </source>
</evidence>
<dbReference type="UniPathway" id="UPA00034">
    <property type="reaction ID" value="UER00015"/>
</dbReference>
<feature type="domain" description="Homoserine dehydrogenase catalytic" evidence="28">
    <location>
        <begin position="422"/>
        <end position="620"/>
    </location>
</feature>
<dbReference type="STRING" id="218851.A0A2G5DL93"/>
<evidence type="ECO:0000256" key="6">
    <source>
        <dbReference type="ARBA" id="ARBA00005139"/>
    </source>
</evidence>
<dbReference type="GO" id="GO:0004412">
    <property type="term" value="F:homoserine dehydrogenase activity"/>
    <property type="evidence" value="ECO:0007669"/>
    <property type="project" value="UniProtKB-EC"/>
</dbReference>
<evidence type="ECO:0000256" key="22">
    <source>
        <dbReference type="ARBA" id="ARBA00023268"/>
    </source>
</evidence>
<evidence type="ECO:0000256" key="12">
    <source>
        <dbReference type="ARBA" id="ARBA00022723"/>
    </source>
</evidence>
<evidence type="ECO:0000256" key="25">
    <source>
        <dbReference type="ARBA" id="ARBA00048841"/>
    </source>
</evidence>
<dbReference type="SUPFAM" id="SSF55021">
    <property type="entry name" value="ACT-like"/>
    <property type="match status" value="2"/>
</dbReference>
<keyword evidence="11 26" id="KW-0791">Threonine biosynthesis</keyword>
<feature type="domain" description="Aspartate/homoserine dehydrogenase NAD-binding" evidence="29">
    <location>
        <begin position="278"/>
        <end position="414"/>
    </location>
</feature>
<evidence type="ECO:0000256" key="19">
    <source>
        <dbReference type="ARBA" id="ARBA00023053"/>
    </source>
</evidence>
<keyword evidence="18" id="KW-0520">NAD</keyword>
<sequence>MCSNVYSSALLCDCDSVCVCVDCRLSTANIFLSFSLFILHHLSNSTTLFTVHHRRVHSFSSSISPSFFGVLASQARISLSLSLGIYQSLQTSKISNNCVFPTMSSEPVAKDNKDFDIIDNVVLVNVKRTGVSGLPSTTSVISGIMEGLGAKVLLSSQDSSKGTVCFVVYEKEVDAVAAALESRFQKESVDGCHSKVEVIPNCSILSAVDQEGADSPGVGVSFINAQAKENVNVLAIAQGGSETTVTVVLKKEDCTRALQAFNSRFYLSKTTIAMGIVGPGLIGATLLDQIRDQAAILKKDFDIDLRVMGIIGSTRMILSDLGIDLSRWRELQKEKGEVADMEKFTQHVHGNQFIGNTILVDCTADSNVASLYYEWLRRGIHVITPNKKANSGPLDQYLKLRALQRQSYTHYFYEATVGAGLPIISTLRGLQETGDKILRIEGIFSGTLSYIFNSFIGERAFSEVVREAKQAGYTEPDPRDDLSGTDVARKVIILARESGLKLELSDVPVQSLVPEPLQVSSSAEQFMQQLPQFDQDVAKKRHDAEAAGEVLRYVGVVDVVNQKGSVELRRYKKDHPFARLSGSDNIISFTTTRYKDHPLIIIGPGAGAQVTAGGVFGDVVRVASYLGAPS</sequence>
<dbReference type="Pfam" id="PF03447">
    <property type="entry name" value="NAD_binding_3"/>
    <property type="match status" value="1"/>
</dbReference>
<name>A0A2G5DL93_AQUCA</name>
<evidence type="ECO:0000256" key="2">
    <source>
        <dbReference type="ARBA" id="ARBA00004766"/>
    </source>
</evidence>
<dbReference type="InterPro" id="IPR054352">
    <property type="entry name" value="ACT_Aspartokinase"/>
</dbReference>
<evidence type="ECO:0000313" key="32">
    <source>
        <dbReference type="Proteomes" id="UP000230069"/>
    </source>
</evidence>
<dbReference type="InterPro" id="IPR019811">
    <property type="entry name" value="HDH_CS"/>
</dbReference>
<evidence type="ECO:0000256" key="4">
    <source>
        <dbReference type="ARBA" id="ARBA00005056"/>
    </source>
</evidence>
<dbReference type="GO" id="GO:0005524">
    <property type="term" value="F:ATP binding"/>
    <property type="evidence" value="ECO:0007669"/>
    <property type="project" value="UniProtKB-KW"/>
</dbReference>
<protein>
    <recommendedName>
        <fullName evidence="26">Homoserine dehydrogenase</fullName>
        <ecNumber evidence="26">1.1.1.3</ecNumber>
    </recommendedName>
</protein>
<evidence type="ECO:0000256" key="18">
    <source>
        <dbReference type="ARBA" id="ARBA00023027"/>
    </source>
</evidence>
<evidence type="ECO:0000259" key="30">
    <source>
        <dbReference type="Pfam" id="PF22468"/>
    </source>
</evidence>
<comment type="similarity">
    <text evidence="27">Belongs to the homoserine dehydrogenase family.</text>
</comment>
<evidence type="ECO:0000256" key="16">
    <source>
        <dbReference type="ARBA" id="ARBA00022857"/>
    </source>
</evidence>
<comment type="catalytic activity">
    <reaction evidence="25">
        <text>L-homoserine + NADP(+) = L-aspartate 4-semialdehyde + NADPH + H(+)</text>
        <dbReference type="Rhea" id="RHEA:15761"/>
        <dbReference type="ChEBI" id="CHEBI:15378"/>
        <dbReference type="ChEBI" id="CHEBI:57476"/>
        <dbReference type="ChEBI" id="CHEBI:57783"/>
        <dbReference type="ChEBI" id="CHEBI:58349"/>
        <dbReference type="ChEBI" id="CHEBI:537519"/>
        <dbReference type="EC" id="1.1.1.3"/>
    </reaction>
    <physiologicalReaction direction="right-to-left" evidence="25">
        <dbReference type="Rhea" id="RHEA:15763"/>
    </physiologicalReaction>
</comment>
<evidence type="ECO:0000256" key="13">
    <source>
        <dbReference type="ARBA" id="ARBA00022741"/>
    </source>
</evidence>
<dbReference type="OrthoDB" id="67851at2759"/>
<dbReference type="Gene3D" id="3.30.2130.10">
    <property type="entry name" value="VC0802-like"/>
    <property type="match status" value="1"/>
</dbReference>
<evidence type="ECO:0000259" key="28">
    <source>
        <dbReference type="Pfam" id="PF00742"/>
    </source>
</evidence>
<dbReference type="SUPFAM" id="SSF51735">
    <property type="entry name" value="NAD(P)-binding Rossmann-fold domains"/>
    <property type="match status" value="1"/>
</dbReference>
<dbReference type="GO" id="GO:0009086">
    <property type="term" value="P:methionine biosynthetic process"/>
    <property type="evidence" value="ECO:0007669"/>
    <property type="project" value="UniProtKB-KW"/>
</dbReference>
<comment type="similarity">
    <text evidence="8">In the N-terminal section; belongs to the aspartokinase family.</text>
</comment>
<comment type="pathway">
    <text evidence="2">Amino-acid biosynthesis; L-lysine biosynthesis via DAP pathway; (S)-tetrahydrodipicolinate from L-aspartate: step 1/4.</text>
</comment>
<dbReference type="InterPro" id="IPR005106">
    <property type="entry name" value="Asp/hSer_DH_NAD-bd"/>
</dbReference>
<keyword evidence="17 26" id="KW-0560">Oxidoreductase</keyword>
<keyword evidence="10" id="KW-0808">Transferase</keyword>
<feature type="domain" description="Aspartokinase ACT" evidence="30">
    <location>
        <begin position="213"/>
        <end position="265"/>
    </location>
</feature>
<evidence type="ECO:0000256" key="27">
    <source>
        <dbReference type="RuleBase" id="RU004171"/>
    </source>
</evidence>
<keyword evidence="20" id="KW-0457">Lysine biosynthesis</keyword>
<dbReference type="PROSITE" id="PS01042">
    <property type="entry name" value="HOMOSER_DHGENASE"/>
    <property type="match status" value="1"/>
</dbReference>
<evidence type="ECO:0000256" key="23">
    <source>
        <dbReference type="ARBA" id="ARBA00044938"/>
    </source>
</evidence>
<dbReference type="GO" id="GO:0046872">
    <property type="term" value="F:metal ion binding"/>
    <property type="evidence" value="ECO:0007669"/>
    <property type="project" value="UniProtKB-KW"/>
</dbReference>
<dbReference type="FunFam" id="3.30.360.10:FF:000006">
    <property type="entry name" value="Bifunctional aspartokinase/homoserine dehydrogenase"/>
    <property type="match status" value="1"/>
</dbReference>
<keyword evidence="19" id="KW-0915">Sodium</keyword>
<keyword evidence="15" id="KW-0067">ATP-binding</keyword>
<comment type="cofactor">
    <cofactor evidence="1">
        <name>a metal cation</name>
        <dbReference type="ChEBI" id="CHEBI:25213"/>
    </cofactor>
</comment>
<comment type="pathway">
    <text evidence="5 26">Amino-acid biosynthesis; L-methionine biosynthesis via de novo pathway; L-homoserine from L-aspartate: step 3/3.</text>
</comment>
<evidence type="ECO:0000259" key="29">
    <source>
        <dbReference type="Pfam" id="PF03447"/>
    </source>
</evidence>
<dbReference type="InParanoid" id="A0A2G5DL93"/>
<evidence type="ECO:0000256" key="1">
    <source>
        <dbReference type="ARBA" id="ARBA00001920"/>
    </source>
</evidence>
<dbReference type="SUPFAM" id="SSF55347">
    <property type="entry name" value="Glyceraldehyde-3-phosphate dehydrogenase-like, C-terminal domain"/>
    <property type="match status" value="1"/>
</dbReference>
<evidence type="ECO:0000256" key="17">
    <source>
        <dbReference type="ARBA" id="ARBA00023002"/>
    </source>
</evidence>
<keyword evidence="12" id="KW-0479">Metal-binding</keyword>
<keyword evidence="32" id="KW-1185">Reference proteome</keyword>
<keyword evidence="13" id="KW-0547">Nucleotide-binding</keyword>
<dbReference type="UniPathway" id="UPA00050">
    <property type="reaction ID" value="UER00063"/>
</dbReference>
<dbReference type="Gene3D" id="3.40.50.720">
    <property type="entry name" value="NAD(P)-binding Rossmann-like Domain"/>
    <property type="match status" value="1"/>
</dbReference>
<comment type="pathway">
    <text evidence="3">Amino-acid biosynthesis; L-methionine biosynthesis via de novo pathway; L-homoserine from L-aspartate: step 1/3.</text>
</comment>
<evidence type="ECO:0000256" key="11">
    <source>
        <dbReference type="ARBA" id="ARBA00022697"/>
    </source>
</evidence>
<evidence type="ECO:0000256" key="7">
    <source>
        <dbReference type="ARBA" id="ARBA00007952"/>
    </source>
</evidence>
<dbReference type="GO" id="GO:0050661">
    <property type="term" value="F:NADP binding"/>
    <property type="evidence" value="ECO:0007669"/>
    <property type="project" value="InterPro"/>
</dbReference>
<reference evidence="31 32" key="1">
    <citation type="submission" date="2017-09" db="EMBL/GenBank/DDBJ databases">
        <title>WGS assembly of Aquilegia coerulea Goldsmith.</title>
        <authorList>
            <person name="Hodges S."/>
            <person name="Kramer E."/>
            <person name="Nordborg M."/>
            <person name="Tomkins J."/>
            <person name="Borevitz J."/>
            <person name="Derieg N."/>
            <person name="Yan J."/>
            <person name="Mihaltcheva S."/>
            <person name="Hayes R.D."/>
            <person name="Rokhsar D."/>
        </authorList>
    </citation>
    <scope>NUCLEOTIDE SEQUENCE [LARGE SCALE GENOMIC DNA]</scope>
    <source>
        <strain evidence="32">cv. Goldsmith</strain>
    </source>
</reference>
<dbReference type="Proteomes" id="UP000230069">
    <property type="component" value="Unassembled WGS sequence"/>
</dbReference>
<evidence type="ECO:0000256" key="26">
    <source>
        <dbReference type="RuleBase" id="RU000579"/>
    </source>
</evidence>
<dbReference type="InterPro" id="IPR036291">
    <property type="entry name" value="NAD(P)-bd_dom_sf"/>
</dbReference>
<dbReference type="GO" id="GO:0004072">
    <property type="term" value="F:aspartate kinase activity"/>
    <property type="evidence" value="ECO:0007669"/>
    <property type="project" value="UniProtKB-EC"/>
</dbReference>
<dbReference type="GO" id="GO:0009090">
    <property type="term" value="P:homoserine biosynthetic process"/>
    <property type="evidence" value="ECO:0007669"/>
    <property type="project" value="TreeGrafter"/>
</dbReference>
<dbReference type="EMBL" id="KZ305034">
    <property type="protein sequence ID" value="PIA44253.1"/>
    <property type="molecule type" value="Genomic_DNA"/>
</dbReference>
<dbReference type="AlphaFoldDB" id="A0A2G5DL93"/>
<comment type="pathway">
    <text evidence="6">Amino-acid biosynthesis; L-threonine biosynthesis; L-threonine from L-aspartate: step 1/5.</text>
</comment>
<comment type="similarity">
    <text evidence="7">In the C-terminal section; belongs to the homoserine dehydrogenase family.</text>
</comment>